<keyword evidence="6" id="KW-0812">Transmembrane</keyword>
<dbReference type="InterPro" id="IPR006260">
    <property type="entry name" value="TonB/TolA_C"/>
</dbReference>
<protein>
    <submittedName>
        <fullName evidence="12">Energy transducer TonB</fullName>
    </submittedName>
</protein>
<dbReference type="Pfam" id="PF03544">
    <property type="entry name" value="TonB_C"/>
    <property type="match status" value="1"/>
</dbReference>
<evidence type="ECO:0000256" key="4">
    <source>
        <dbReference type="ARBA" id="ARBA00022475"/>
    </source>
</evidence>
<keyword evidence="3" id="KW-0813">Transport</keyword>
<dbReference type="PANTHER" id="PTHR33446:SF2">
    <property type="entry name" value="PROTEIN TONB"/>
    <property type="match status" value="1"/>
</dbReference>
<evidence type="ECO:0000313" key="13">
    <source>
        <dbReference type="Proteomes" id="UP000653797"/>
    </source>
</evidence>
<dbReference type="Proteomes" id="UP000653797">
    <property type="component" value="Unassembled WGS sequence"/>
</dbReference>
<accession>A0A927GBG1</accession>
<reference evidence="12" key="1">
    <citation type="submission" date="2020-09" db="EMBL/GenBank/DDBJ databases">
        <authorList>
            <person name="Kim M.K."/>
        </authorList>
    </citation>
    <scope>NUCLEOTIDE SEQUENCE</scope>
    <source>
        <strain evidence="12">BT704</strain>
    </source>
</reference>
<dbReference type="GO" id="GO:0055085">
    <property type="term" value="P:transmembrane transport"/>
    <property type="evidence" value="ECO:0007669"/>
    <property type="project" value="InterPro"/>
</dbReference>
<name>A0A927GBG1_9BACT</name>
<keyword evidence="4" id="KW-1003">Cell membrane</keyword>
<comment type="similarity">
    <text evidence="2">Belongs to the TonB family.</text>
</comment>
<feature type="signal peptide" evidence="10">
    <location>
        <begin position="1"/>
        <end position="20"/>
    </location>
</feature>
<dbReference type="EMBL" id="JACXAA010000001">
    <property type="protein sequence ID" value="MBD2751361.1"/>
    <property type="molecule type" value="Genomic_DNA"/>
</dbReference>
<proteinExistence type="inferred from homology"/>
<organism evidence="12 13">
    <name type="scientific">Spirosoma validum</name>
    <dbReference type="NCBI Taxonomy" id="2771355"/>
    <lineage>
        <taxon>Bacteria</taxon>
        <taxon>Pseudomonadati</taxon>
        <taxon>Bacteroidota</taxon>
        <taxon>Cytophagia</taxon>
        <taxon>Cytophagales</taxon>
        <taxon>Cytophagaceae</taxon>
        <taxon>Spirosoma</taxon>
    </lineage>
</organism>
<keyword evidence="5" id="KW-0997">Cell inner membrane</keyword>
<evidence type="ECO:0000256" key="3">
    <source>
        <dbReference type="ARBA" id="ARBA00022448"/>
    </source>
</evidence>
<dbReference type="AlphaFoldDB" id="A0A927GBG1"/>
<keyword evidence="13" id="KW-1185">Reference proteome</keyword>
<evidence type="ECO:0000256" key="8">
    <source>
        <dbReference type="ARBA" id="ARBA00022989"/>
    </source>
</evidence>
<evidence type="ECO:0000256" key="2">
    <source>
        <dbReference type="ARBA" id="ARBA00006555"/>
    </source>
</evidence>
<evidence type="ECO:0000256" key="9">
    <source>
        <dbReference type="ARBA" id="ARBA00023136"/>
    </source>
</evidence>
<evidence type="ECO:0000256" key="7">
    <source>
        <dbReference type="ARBA" id="ARBA00022927"/>
    </source>
</evidence>
<dbReference type="RefSeq" id="WP_191037010.1">
    <property type="nucleotide sequence ID" value="NZ_JACXAA010000001.1"/>
</dbReference>
<keyword evidence="7" id="KW-0653">Protein transport</keyword>
<evidence type="ECO:0000259" key="11">
    <source>
        <dbReference type="PROSITE" id="PS52015"/>
    </source>
</evidence>
<keyword evidence="9" id="KW-0472">Membrane</keyword>
<dbReference type="PANTHER" id="PTHR33446">
    <property type="entry name" value="PROTEIN TONB-RELATED"/>
    <property type="match status" value="1"/>
</dbReference>
<dbReference type="GO" id="GO:0098797">
    <property type="term" value="C:plasma membrane protein complex"/>
    <property type="evidence" value="ECO:0007669"/>
    <property type="project" value="TreeGrafter"/>
</dbReference>
<feature type="chain" id="PRO_5036781187" evidence="10">
    <location>
        <begin position="21"/>
        <end position="143"/>
    </location>
</feature>
<keyword evidence="8" id="KW-1133">Transmembrane helix</keyword>
<evidence type="ECO:0000256" key="10">
    <source>
        <dbReference type="SAM" id="SignalP"/>
    </source>
</evidence>
<dbReference type="InterPro" id="IPR037682">
    <property type="entry name" value="TonB_C"/>
</dbReference>
<evidence type="ECO:0000256" key="1">
    <source>
        <dbReference type="ARBA" id="ARBA00004383"/>
    </source>
</evidence>
<dbReference type="GO" id="GO:0031992">
    <property type="term" value="F:energy transducer activity"/>
    <property type="evidence" value="ECO:0007669"/>
    <property type="project" value="TreeGrafter"/>
</dbReference>
<dbReference type="InterPro" id="IPR051045">
    <property type="entry name" value="TonB-dependent_transducer"/>
</dbReference>
<comment type="subcellular location">
    <subcellularLocation>
        <location evidence="1">Cell inner membrane</location>
        <topology evidence="1">Single-pass membrane protein</topology>
        <orientation evidence="1">Periplasmic side</orientation>
    </subcellularLocation>
</comment>
<keyword evidence="10" id="KW-0732">Signal</keyword>
<dbReference type="GO" id="GO:0015031">
    <property type="term" value="P:protein transport"/>
    <property type="evidence" value="ECO:0007669"/>
    <property type="project" value="UniProtKB-KW"/>
</dbReference>
<dbReference type="PROSITE" id="PS52015">
    <property type="entry name" value="TONB_CTD"/>
    <property type="match status" value="1"/>
</dbReference>
<evidence type="ECO:0000256" key="5">
    <source>
        <dbReference type="ARBA" id="ARBA00022519"/>
    </source>
</evidence>
<gene>
    <name evidence="12" type="ORF">IC230_00540</name>
</gene>
<dbReference type="Gene3D" id="3.30.1150.10">
    <property type="match status" value="1"/>
</dbReference>
<evidence type="ECO:0000256" key="6">
    <source>
        <dbReference type="ARBA" id="ARBA00022692"/>
    </source>
</evidence>
<sequence>MTTFLYSLLLFSVLWIPLHAQQNQLDTMSTPNRPVYRVLEETPQYPGGLRELNDYIKKNLRYPEAAQKANQEGMVIVTFIVSEQGVIHSVQVLRSVSLALDAEAVRLIKSMPDWIPGKQQGKAVACRFNLPVRFSLPKSSSGT</sequence>
<evidence type="ECO:0000313" key="12">
    <source>
        <dbReference type="EMBL" id="MBD2751361.1"/>
    </source>
</evidence>
<dbReference type="NCBIfam" id="TIGR01352">
    <property type="entry name" value="tonB_Cterm"/>
    <property type="match status" value="1"/>
</dbReference>
<feature type="domain" description="TonB C-terminal" evidence="11">
    <location>
        <begin position="47"/>
        <end position="143"/>
    </location>
</feature>
<dbReference type="SUPFAM" id="SSF74653">
    <property type="entry name" value="TolA/TonB C-terminal domain"/>
    <property type="match status" value="1"/>
</dbReference>
<comment type="caution">
    <text evidence="12">The sequence shown here is derived from an EMBL/GenBank/DDBJ whole genome shotgun (WGS) entry which is preliminary data.</text>
</comment>